<accession>A0A1B6KWZ4</accession>
<proteinExistence type="predicted"/>
<feature type="non-terminal residue" evidence="2">
    <location>
        <position position="1"/>
    </location>
</feature>
<gene>
    <name evidence="2" type="ORF">g.10331</name>
</gene>
<dbReference type="AlphaFoldDB" id="A0A1B6KWZ4"/>
<sequence>AQIKDGMRETFQGIAWDEQVEYRLRMRMQGETEPVEAYVQDILNLCQKVDAQMNERGKIKFVLRGLKPSLLEKVMIMTNDTLGNLMTNIRKIETARFMAGQRVDHIMTSAPSGGNPVSLVAPAPVSGTSISNLESKLENLTSEFAKLGMRLLEQQEQRRDTPQHMTGTGRRYF</sequence>
<dbReference type="PANTHER" id="PTHR33194:SF4">
    <property type="entry name" value="CCHC-TYPE DOMAIN-CONTAINING PROTEIN"/>
    <property type="match status" value="1"/>
</dbReference>
<dbReference type="EMBL" id="GEBQ01023995">
    <property type="protein sequence ID" value="JAT15982.1"/>
    <property type="molecule type" value="Transcribed_RNA"/>
</dbReference>
<feature type="non-terminal residue" evidence="2">
    <location>
        <position position="173"/>
    </location>
</feature>
<evidence type="ECO:0008006" key="3">
    <source>
        <dbReference type="Google" id="ProtNLM"/>
    </source>
</evidence>
<feature type="region of interest" description="Disordered" evidence="1">
    <location>
        <begin position="154"/>
        <end position="173"/>
    </location>
</feature>
<reference evidence="2" key="1">
    <citation type="submission" date="2015-11" db="EMBL/GenBank/DDBJ databases">
        <title>De novo transcriptome assembly of four potential Pierce s Disease insect vectors from Arizona vineyards.</title>
        <authorList>
            <person name="Tassone E.E."/>
        </authorList>
    </citation>
    <scope>NUCLEOTIDE SEQUENCE</scope>
</reference>
<evidence type="ECO:0000256" key="1">
    <source>
        <dbReference type="SAM" id="MobiDB-lite"/>
    </source>
</evidence>
<evidence type="ECO:0000313" key="2">
    <source>
        <dbReference type="EMBL" id="JAT15982.1"/>
    </source>
</evidence>
<protein>
    <recommendedName>
        <fullName evidence="3">Retrotransposon gag domain-containing protein</fullName>
    </recommendedName>
</protein>
<organism evidence="2">
    <name type="scientific">Graphocephala atropunctata</name>
    <dbReference type="NCBI Taxonomy" id="36148"/>
    <lineage>
        <taxon>Eukaryota</taxon>
        <taxon>Metazoa</taxon>
        <taxon>Ecdysozoa</taxon>
        <taxon>Arthropoda</taxon>
        <taxon>Hexapoda</taxon>
        <taxon>Insecta</taxon>
        <taxon>Pterygota</taxon>
        <taxon>Neoptera</taxon>
        <taxon>Paraneoptera</taxon>
        <taxon>Hemiptera</taxon>
        <taxon>Auchenorrhyncha</taxon>
        <taxon>Membracoidea</taxon>
        <taxon>Cicadellidae</taxon>
        <taxon>Cicadellinae</taxon>
        <taxon>Cicadellini</taxon>
        <taxon>Graphocephala</taxon>
    </lineage>
</organism>
<name>A0A1B6KWZ4_9HEMI</name>
<dbReference type="PANTHER" id="PTHR33194">
    <property type="entry name" value="ZINC KNUCKLE DOMAINCONTAINING PROTEIN"/>
    <property type="match status" value="1"/>
</dbReference>